<dbReference type="Gene3D" id="3.40.630.30">
    <property type="match status" value="1"/>
</dbReference>
<dbReference type="RefSeq" id="WP_161721580.1">
    <property type="nucleotide sequence ID" value="NZ_JAAAXI010000002.1"/>
</dbReference>
<name>A0ABW9YSQ9_9HYPH</name>
<evidence type="ECO:0000256" key="2">
    <source>
        <dbReference type="SAM" id="MobiDB-lite"/>
    </source>
</evidence>
<dbReference type="InterPro" id="IPR016181">
    <property type="entry name" value="Acyl_CoA_acyltransferase"/>
</dbReference>
<organism evidence="4 5">
    <name type="scientific">Microvirga arsenatis</name>
    <dbReference type="NCBI Taxonomy" id="2692265"/>
    <lineage>
        <taxon>Bacteria</taxon>
        <taxon>Pseudomonadati</taxon>
        <taxon>Pseudomonadota</taxon>
        <taxon>Alphaproteobacteria</taxon>
        <taxon>Hyphomicrobiales</taxon>
        <taxon>Methylobacteriaceae</taxon>
        <taxon>Microvirga</taxon>
    </lineage>
</organism>
<dbReference type="PROSITE" id="PS51186">
    <property type="entry name" value="GNAT"/>
    <property type="match status" value="1"/>
</dbReference>
<feature type="compositionally biased region" description="Basic and acidic residues" evidence="2">
    <location>
        <begin position="10"/>
        <end position="20"/>
    </location>
</feature>
<dbReference type="PANTHER" id="PTHR13947">
    <property type="entry name" value="GNAT FAMILY N-ACETYLTRANSFERASE"/>
    <property type="match status" value="1"/>
</dbReference>
<reference evidence="4 5" key="1">
    <citation type="submission" date="2020-01" db="EMBL/GenBank/DDBJ databases">
        <title>Microvirga sp. nov., an arsenate reduction bacterium isolated from Tibet hotspring sediments.</title>
        <authorList>
            <person name="Yuan C.-G."/>
        </authorList>
    </citation>
    <scope>NUCLEOTIDE SEQUENCE [LARGE SCALE GENOMIC DNA]</scope>
    <source>
        <strain evidence="4 5">SYSU G3D203</strain>
    </source>
</reference>
<dbReference type="EMBL" id="JAAAXJ010000001">
    <property type="protein sequence ID" value="NBJ22978.1"/>
    <property type="molecule type" value="Genomic_DNA"/>
</dbReference>
<dbReference type="PANTHER" id="PTHR13947:SF37">
    <property type="entry name" value="LD18367P"/>
    <property type="match status" value="1"/>
</dbReference>
<dbReference type="InterPro" id="IPR050769">
    <property type="entry name" value="NAT_camello-type"/>
</dbReference>
<dbReference type="Proteomes" id="UP000818323">
    <property type="component" value="Unassembled WGS sequence"/>
</dbReference>
<feature type="region of interest" description="Disordered" evidence="2">
    <location>
        <begin position="1"/>
        <end position="20"/>
    </location>
</feature>
<dbReference type="Pfam" id="PF00583">
    <property type="entry name" value="Acetyltransf_1"/>
    <property type="match status" value="1"/>
</dbReference>
<evidence type="ECO:0000259" key="3">
    <source>
        <dbReference type="PROSITE" id="PS51186"/>
    </source>
</evidence>
<dbReference type="SUPFAM" id="SSF55729">
    <property type="entry name" value="Acyl-CoA N-acyltransferases (Nat)"/>
    <property type="match status" value="1"/>
</dbReference>
<dbReference type="InterPro" id="IPR000182">
    <property type="entry name" value="GNAT_dom"/>
</dbReference>
<comment type="caution">
    <text evidence="4">The sequence shown here is derived from an EMBL/GenBank/DDBJ whole genome shotgun (WGS) entry which is preliminary data.</text>
</comment>
<dbReference type="CDD" id="cd04301">
    <property type="entry name" value="NAT_SF"/>
    <property type="match status" value="1"/>
</dbReference>
<proteinExistence type="predicted"/>
<sequence>MIQHQAALPDEPRHPSVRPVRDEDAQDLFGLIAICYAEYPGCFVDPHGELPDLHAPSTSYAETDGAFWAVEDERGRVCACVAVDFPEDGTAELHRLYVRPDQRGRGLGSLLVRQAESHALAKGATRMILWSDTRFVTAHRLYRRLGYVQEGRRQLEDISRSAEYGFEKRL</sequence>
<evidence type="ECO:0000256" key="1">
    <source>
        <dbReference type="ARBA" id="ARBA00022679"/>
    </source>
</evidence>
<keyword evidence="5" id="KW-1185">Reference proteome</keyword>
<accession>A0ABW9YSQ9</accession>
<feature type="domain" description="N-acetyltransferase" evidence="3">
    <location>
        <begin position="15"/>
        <end position="170"/>
    </location>
</feature>
<protein>
    <submittedName>
        <fullName evidence="4">GNAT family N-acetyltransferase</fullName>
    </submittedName>
</protein>
<evidence type="ECO:0000313" key="4">
    <source>
        <dbReference type="EMBL" id="NBJ22978.1"/>
    </source>
</evidence>
<keyword evidence="1" id="KW-0808">Transferase</keyword>
<gene>
    <name evidence="4" type="ORF">GR303_01215</name>
</gene>
<evidence type="ECO:0000313" key="5">
    <source>
        <dbReference type="Proteomes" id="UP000818323"/>
    </source>
</evidence>